<feature type="transmembrane region" description="Helical" evidence="1">
    <location>
        <begin position="51"/>
        <end position="70"/>
    </location>
</feature>
<accession>A0A0M3HM90</accession>
<keyword evidence="1" id="KW-1133">Transmembrane helix</keyword>
<reference evidence="3" key="1">
    <citation type="submission" date="2017-02" db="UniProtKB">
        <authorList>
            <consortium name="WormBaseParasite"/>
        </authorList>
    </citation>
    <scope>IDENTIFICATION</scope>
</reference>
<dbReference type="Proteomes" id="UP000036681">
    <property type="component" value="Unplaced"/>
</dbReference>
<protein>
    <submittedName>
        <fullName evidence="3">Uncharacterized protein</fullName>
    </submittedName>
</protein>
<organism evidence="2 3">
    <name type="scientific">Ascaris lumbricoides</name>
    <name type="common">Giant roundworm</name>
    <dbReference type="NCBI Taxonomy" id="6252"/>
    <lineage>
        <taxon>Eukaryota</taxon>
        <taxon>Metazoa</taxon>
        <taxon>Ecdysozoa</taxon>
        <taxon>Nematoda</taxon>
        <taxon>Chromadorea</taxon>
        <taxon>Rhabditida</taxon>
        <taxon>Spirurina</taxon>
        <taxon>Ascaridomorpha</taxon>
        <taxon>Ascaridoidea</taxon>
        <taxon>Ascarididae</taxon>
        <taxon>Ascaris</taxon>
    </lineage>
</organism>
<evidence type="ECO:0000256" key="1">
    <source>
        <dbReference type="SAM" id="Phobius"/>
    </source>
</evidence>
<keyword evidence="2" id="KW-1185">Reference proteome</keyword>
<name>A0A0M3HM90_ASCLU</name>
<proteinExistence type="predicted"/>
<dbReference type="WBParaSite" id="ALUE_0000263501-mRNA-1">
    <property type="protein sequence ID" value="ALUE_0000263501-mRNA-1"/>
    <property type="gene ID" value="ALUE_0000263501"/>
</dbReference>
<evidence type="ECO:0000313" key="2">
    <source>
        <dbReference type="Proteomes" id="UP000036681"/>
    </source>
</evidence>
<feature type="transmembrane region" description="Helical" evidence="1">
    <location>
        <begin position="12"/>
        <end position="31"/>
    </location>
</feature>
<dbReference type="AlphaFoldDB" id="A0A0M3HM90"/>
<evidence type="ECO:0000313" key="3">
    <source>
        <dbReference type="WBParaSite" id="ALUE_0000263501-mRNA-1"/>
    </source>
</evidence>
<sequence length="73" mass="8771">MKVERYFNRIETISIRFPIIFSSIADFHFVVNVNRYVRQPLKNVSRIHSPVISRNIAKVYFFFSTIIFALKKF</sequence>
<keyword evidence="1" id="KW-0812">Transmembrane</keyword>
<keyword evidence="1" id="KW-0472">Membrane</keyword>